<proteinExistence type="predicted"/>
<dbReference type="InterPro" id="IPR050796">
    <property type="entry name" value="SCF_F-box_component"/>
</dbReference>
<evidence type="ECO:0008006" key="3">
    <source>
        <dbReference type="Google" id="ProtNLM"/>
    </source>
</evidence>
<dbReference type="Proteomes" id="UP001605036">
    <property type="component" value="Unassembled WGS sequence"/>
</dbReference>
<dbReference type="PANTHER" id="PTHR31672">
    <property type="entry name" value="BNACNNG10540D PROTEIN"/>
    <property type="match status" value="1"/>
</dbReference>
<dbReference type="EMBL" id="JBHFFA010000003">
    <property type="protein sequence ID" value="KAL2635528.1"/>
    <property type="molecule type" value="Genomic_DNA"/>
</dbReference>
<dbReference type="AlphaFoldDB" id="A0ABD1YYF1"/>
<comment type="caution">
    <text evidence="1">The sequence shown here is derived from an EMBL/GenBank/DDBJ whole genome shotgun (WGS) entry which is preliminary data.</text>
</comment>
<sequence length="372" mass="43220">MENSQSSSAWSFLHLKYEKILVQNRTRHYWRDLKFFCPLEKKWFSTPKRFKSFWSLVGSDGGLLCHQSLHNWRWLCVENPLKQPGSFMVPPIPRFDVDNTDEHRHSRAITGEHGKTVRMITNRDPDTGWLKIVLTIFPIRRTTTTSHEQNQHRKSTYAVVFDSREMRWTIFPREFKPMAGQALINGLAPTFLMCSVIFFRTEEKRHDHGCLTLVKFDHVSGVWDEMTFFKLPCRVDQPLSFMENDGRIYLMGTADGDEVKVWWLSFSHISVKEFLTSELTPDAFEWEVYSVMPTEIRGSLLAPVVGSSSSCAFKSISYSHMDDSSIFLKFKMFCVTYDVATNAWKSLDTYEAVRPAMAIWTSLGSSKFLPLE</sequence>
<evidence type="ECO:0000313" key="2">
    <source>
        <dbReference type="Proteomes" id="UP001605036"/>
    </source>
</evidence>
<dbReference type="PANTHER" id="PTHR31672:SF2">
    <property type="entry name" value="F-BOX DOMAIN-CONTAINING PROTEIN"/>
    <property type="match status" value="1"/>
</dbReference>
<protein>
    <recommendedName>
        <fullName evidence="3">F-box/kelch-repeat protein</fullName>
    </recommendedName>
</protein>
<name>A0ABD1YYF1_9MARC</name>
<reference evidence="1 2" key="1">
    <citation type="submission" date="2024-09" db="EMBL/GenBank/DDBJ databases">
        <title>Chromosome-scale assembly of Riccia fluitans.</title>
        <authorList>
            <person name="Paukszto L."/>
            <person name="Sawicki J."/>
            <person name="Karawczyk K."/>
            <person name="Piernik-Szablinska J."/>
            <person name="Szczecinska M."/>
            <person name="Mazdziarz M."/>
        </authorList>
    </citation>
    <scope>NUCLEOTIDE SEQUENCE [LARGE SCALE GENOMIC DNA]</scope>
    <source>
        <strain evidence="1">Rf_01</strain>
        <tissue evidence="1">Aerial parts of the thallus</tissue>
    </source>
</reference>
<accession>A0ABD1YYF1</accession>
<keyword evidence="2" id="KW-1185">Reference proteome</keyword>
<gene>
    <name evidence="1" type="ORF">R1flu_007007</name>
</gene>
<evidence type="ECO:0000313" key="1">
    <source>
        <dbReference type="EMBL" id="KAL2635528.1"/>
    </source>
</evidence>
<organism evidence="1 2">
    <name type="scientific">Riccia fluitans</name>
    <dbReference type="NCBI Taxonomy" id="41844"/>
    <lineage>
        <taxon>Eukaryota</taxon>
        <taxon>Viridiplantae</taxon>
        <taxon>Streptophyta</taxon>
        <taxon>Embryophyta</taxon>
        <taxon>Marchantiophyta</taxon>
        <taxon>Marchantiopsida</taxon>
        <taxon>Marchantiidae</taxon>
        <taxon>Marchantiales</taxon>
        <taxon>Ricciaceae</taxon>
        <taxon>Riccia</taxon>
    </lineage>
</organism>